<sequence length="153" mass="17331">MNTSTSKILAALPKICGDFYAKNTPFIHQIIRLNLSSSDDILSDIYVLYAEHRLTLPELSKIYNVRKINNVWHAVDPLGHAQSLAVLESQGFDVVDEREEYVEEPRPELPVCVITSTREFSDKLHITMRRAQQIYKAQIQDLAAGNDLFGMGV</sequence>
<accession>A0A809RFE7</accession>
<organism evidence="1 2">
    <name type="scientific">Sulfuriferula nivalis</name>
    <dbReference type="NCBI Taxonomy" id="2675298"/>
    <lineage>
        <taxon>Bacteria</taxon>
        <taxon>Pseudomonadati</taxon>
        <taxon>Pseudomonadota</taxon>
        <taxon>Betaproteobacteria</taxon>
        <taxon>Nitrosomonadales</taxon>
        <taxon>Sulfuricellaceae</taxon>
        <taxon>Sulfuriferula</taxon>
    </lineage>
</organism>
<keyword evidence="2" id="KW-1185">Reference proteome</keyword>
<proteinExistence type="predicted"/>
<evidence type="ECO:0000313" key="2">
    <source>
        <dbReference type="Proteomes" id="UP000463939"/>
    </source>
</evidence>
<dbReference type="Proteomes" id="UP000463939">
    <property type="component" value="Chromosome"/>
</dbReference>
<protein>
    <submittedName>
        <fullName evidence="1">Uncharacterized protein</fullName>
    </submittedName>
</protein>
<dbReference type="KEGG" id="sniv:SFSGTM_10740"/>
<reference evidence="2" key="1">
    <citation type="submission" date="2019-11" db="EMBL/GenBank/DDBJ databases">
        <title>Isolation and characterization of a novel species in the genus Sulfuriferula.</title>
        <authorList>
            <person name="Mochizuki J."/>
            <person name="Kojima H."/>
            <person name="Fukui M."/>
        </authorList>
    </citation>
    <scope>NUCLEOTIDE SEQUENCE [LARGE SCALE GENOMIC DNA]</scope>
    <source>
        <strain evidence="2">SGTM</strain>
    </source>
</reference>
<evidence type="ECO:0000313" key="1">
    <source>
        <dbReference type="EMBL" id="BBP00366.1"/>
    </source>
</evidence>
<dbReference type="EMBL" id="AP021881">
    <property type="protein sequence ID" value="BBP00366.1"/>
    <property type="molecule type" value="Genomic_DNA"/>
</dbReference>
<gene>
    <name evidence="1" type="ORF">SFSGTM_10740</name>
</gene>
<name>A0A809RFE7_9PROT</name>
<dbReference type="AlphaFoldDB" id="A0A809RFE7"/>
<dbReference type="RefSeq" id="WP_162084309.1">
    <property type="nucleotide sequence ID" value="NZ_AP021881.1"/>
</dbReference>